<gene>
    <name evidence="2" type="ORF">HGRIS_006167</name>
</gene>
<evidence type="ECO:0000313" key="3">
    <source>
        <dbReference type="Proteomes" id="UP001556367"/>
    </source>
</evidence>
<feature type="compositionally biased region" description="Low complexity" evidence="1">
    <location>
        <begin position="8"/>
        <end position="17"/>
    </location>
</feature>
<evidence type="ECO:0000256" key="1">
    <source>
        <dbReference type="SAM" id="MobiDB-lite"/>
    </source>
</evidence>
<accession>A0ABR3K1P9</accession>
<dbReference type="Proteomes" id="UP001556367">
    <property type="component" value="Unassembled WGS sequence"/>
</dbReference>
<proteinExistence type="predicted"/>
<comment type="caution">
    <text evidence="2">The sequence shown here is derived from an EMBL/GenBank/DDBJ whole genome shotgun (WGS) entry which is preliminary data.</text>
</comment>
<feature type="compositionally biased region" description="Polar residues" evidence="1">
    <location>
        <begin position="197"/>
        <end position="206"/>
    </location>
</feature>
<protein>
    <submittedName>
        <fullName evidence="2">Uncharacterized protein</fullName>
    </submittedName>
</protein>
<feature type="region of interest" description="Disordered" evidence="1">
    <location>
        <begin position="1"/>
        <end position="34"/>
    </location>
</feature>
<dbReference type="EMBL" id="JASNQZ010000001">
    <property type="protein sequence ID" value="KAL0961198.1"/>
    <property type="molecule type" value="Genomic_DNA"/>
</dbReference>
<sequence length="235" mass="24674">MNPNYPQSSSPGWASSSQYPDGRQSMYASSNAAGANPYGGGVPGSYVINLPPPGINNLGSTLAPGGINFPGPEGGSPYGGGYPYPGVGGNMPMGSTLQPPDADPYRRYSRRRALSVSGGSAGGYGSYPYMNSGGGMMPGQGYSASYAGSAYGSPASPYHSRLVSEGPPPNVMRLGEPGPYPQQLGVPPMMQGPGLMPSQQPPSNTVIIVPSSRRRRKHHHHQRHHSRRARSLERY</sequence>
<name>A0ABR3K1P9_9AGAR</name>
<reference evidence="3" key="1">
    <citation type="submission" date="2024-06" db="EMBL/GenBank/DDBJ databases">
        <title>Multi-omics analyses provide insights into the biosynthesis of the anticancer antibiotic pleurotin in Hohenbuehelia grisea.</title>
        <authorList>
            <person name="Weaver J.A."/>
            <person name="Alberti F."/>
        </authorList>
    </citation>
    <scope>NUCLEOTIDE SEQUENCE [LARGE SCALE GENOMIC DNA]</scope>
    <source>
        <strain evidence="3">T-177</strain>
    </source>
</reference>
<organism evidence="2 3">
    <name type="scientific">Hohenbuehelia grisea</name>
    <dbReference type="NCBI Taxonomy" id="104357"/>
    <lineage>
        <taxon>Eukaryota</taxon>
        <taxon>Fungi</taxon>
        <taxon>Dikarya</taxon>
        <taxon>Basidiomycota</taxon>
        <taxon>Agaricomycotina</taxon>
        <taxon>Agaricomycetes</taxon>
        <taxon>Agaricomycetidae</taxon>
        <taxon>Agaricales</taxon>
        <taxon>Pleurotineae</taxon>
        <taxon>Pleurotaceae</taxon>
        <taxon>Hohenbuehelia</taxon>
    </lineage>
</organism>
<feature type="compositionally biased region" description="Basic residues" evidence="1">
    <location>
        <begin position="212"/>
        <end position="229"/>
    </location>
</feature>
<evidence type="ECO:0000313" key="2">
    <source>
        <dbReference type="EMBL" id="KAL0961198.1"/>
    </source>
</evidence>
<keyword evidence="3" id="KW-1185">Reference proteome</keyword>
<feature type="region of interest" description="Disordered" evidence="1">
    <location>
        <begin position="195"/>
        <end position="235"/>
    </location>
</feature>